<gene>
    <name evidence="1" type="ORF">FJV41_08690</name>
</gene>
<sequence>MRERPNDPEDYEGLGYVASVTLEVRETWKGSVRTGERVETFILSASPCDTNVQVGLTVVALLNKEDGQWVPVWPFCGTRFAASDSDVAAYRRVITAARQALDRWIQARLAGETPDFEEAHSDWRVLAAIHPVTRWDGVSGLGSEEFDAVHSFYDPRAPPDRSRVQGYRDELARDVVAYPSFDNTFALLLKLLRGFPNKDVDRVVANVLETVVTENPPPHWAIFAFDLLRERMGEHPSPRPRWSYSSEKSFSEIEAGNAQDFVREWPDFKQRHGLKPQPIQPPAK</sequence>
<name>A0A540X5B0_9BACT</name>
<keyword evidence="2" id="KW-1185">Reference proteome</keyword>
<dbReference type="AlphaFoldDB" id="A0A540X5B0"/>
<dbReference type="RefSeq" id="WP_141641955.1">
    <property type="nucleotide sequence ID" value="NZ_VIFM01000024.1"/>
</dbReference>
<comment type="caution">
    <text evidence="1">The sequence shown here is derived from an EMBL/GenBank/DDBJ whole genome shotgun (WGS) entry which is preliminary data.</text>
</comment>
<organism evidence="1 2">
    <name type="scientific">Myxococcus llanfairpwllgwyngyllgogerychwyrndrobwllllantysiliogogogochensis</name>
    <dbReference type="NCBI Taxonomy" id="2590453"/>
    <lineage>
        <taxon>Bacteria</taxon>
        <taxon>Pseudomonadati</taxon>
        <taxon>Myxococcota</taxon>
        <taxon>Myxococcia</taxon>
        <taxon>Myxococcales</taxon>
        <taxon>Cystobacterineae</taxon>
        <taxon>Myxococcaceae</taxon>
        <taxon>Myxococcus</taxon>
    </lineage>
</organism>
<dbReference type="Proteomes" id="UP000315369">
    <property type="component" value="Unassembled WGS sequence"/>
</dbReference>
<accession>A0A540X5B0</accession>
<evidence type="ECO:0000313" key="2">
    <source>
        <dbReference type="Proteomes" id="UP000315369"/>
    </source>
</evidence>
<protein>
    <submittedName>
        <fullName evidence="1">Uncharacterized protein</fullName>
    </submittedName>
</protein>
<reference evidence="1 2" key="1">
    <citation type="submission" date="2019-06" db="EMBL/GenBank/DDBJ databases">
        <authorList>
            <person name="Livingstone P."/>
            <person name="Whitworth D."/>
        </authorList>
    </citation>
    <scope>NUCLEOTIDE SEQUENCE [LARGE SCALE GENOMIC DNA]</scope>
    <source>
        <strain evidence="1 2">AM401</strain>
    </source>
</reference>
<dbReference type="OrthoDB" id="5380856at2"/>
<evidence type="ECO:0000313" key="1">
    <source>
        <dbReference type="EMBL" id="TQF16423.1"/>
    </source>
</evidence>
<proteinExistence type="predicted"/>
<dbReference type="EMBL" id="VIFM01000024">
    <property type="protein sequence ID" value="TQF16423.1"/>
    <property type="molecule type" value="Genomic_DNA"/>
</dbReference>